<dbReference type="EMBL" id="JBHUMM010000043">
    <property type="protein sequence ID" value="MFD2672810.1"/>
    <property type="molecule type" value="Genomic_DNA"/>
</dbReference>
<comment type="catalytic activity">
    <reaction evidence="9">
        <text>an NDP-alpha-D-glucose + (2R)-3-phosphoglycerate = (2R)-2-O-(alpha-D-glucopyranosyl)-3-phospho-glycerate + a ribonucleoside 5'-diphosphate + H(+)</text>
        <dbReference type="Rhea" id="RHEA:47244"/>
        <dbReference type="ChEBI" id="CHEBI:15378"/>
        <dbReference type="ChEBI" id="CHEBI:57930"/>
        <dbReference type="ChEBI" id="CHEBI:58272"/>
        <dbReference type="ChEBI" id="CHEBI:62600"/>
        <dbReference type="ChEBI" id="CHEBI:76533"/>
        <dbReference type="EC" id="2.4.1.266"/>
    </reaction>
    <physiologicalReaction direction="left-to-right" evidence="9">
        <dbReference type="Rhea" id="RHEA:47245"/>
    </physiologicalReaction>
</comment>
<evidence type="ECO:0000256" key="3">
    <source>
        <dbReference type="ARBA" id="ARBA00022676"/>
    </source>
</evidence>
<comment type="catalytic activity">
    <reaction evidence="8">
        <text>(2R)-3-phosphoglycerate + UDP-alpha-D-glucose = (2R)-2-O-(alpha-D-glucopyranosyl)-3-phospho-glycerate + UDP + H(+)</text>
        <dbReference type="Rhea" id="RHEA:31319"/>
        <dbReference type="ChEBI" id="CHEBI:15378"/>
        <dbReference type="ChEBI" id="CHEBI:58223"/>
        <dbReference type="ChEBI" id="CHEBI:58272"/>
        <dbReference type="ChEBI" id="CHEBI:58885"/>
        <dbReference type="ChEBI" id="CHEBI:62600"/>
        <dbReference type="EC" id="2.4.1.266"/>
    </reaction>
    <physiologicalReaction direction="left-to-right" evidence="8">
        <dbReference type="Rhea" id="RHEA:31320"/>
    </physiologicalReaction>
</comment>
<dbReference type="InterPro" id="IPR050256">
    <property type="entry name" value="Glycosyltransferase_2"/>
</dbReference>
<dbReference type="InterPro" id="IPR001173">
    <property type="entry name" value="Glyco_trans_2-like"/>
</dbReference>
<comment type="cofactor">
    <cofactor evidence="1">
        <name>Mg(2+)</name>
        <dbReference type="ChEBI" id="CHEBI:18420"/>
    </cofactor>
</comment>
<proteinExistence type="inferred from homology"/>
<evidence type="ECO:0000256" key="8">
    <source>
        <dbReference type="ARBA" id="ARBA00048689"/>
    </source>
</evidence>
<keyword evidence="5" id="KW-0460">Magnesium</keyword>
<dbReference type="SUPFAM" id="SSF53448">
    <property type="entry name" value="Nucleotide-diphospho-sugar transferases"/>
    <property type="match status" value="1"/>
</dbReference>
<feature type="domain" description="Glycosyltransferase 2-like" evidence="10">
    <location>
        <begin position="6"/>
        <end position="128"/>
    </location>
</feature>
<evidence type="ECO:0000313" key="12">
    <source>
        <dbReference type="Proteomes" id="UP001597497"/>
    </source>
</evidence>
<evidence type="ECO:0000313" key="11">
    <source>
        <dbReference type="EMBL" id="MFD2672810.1"/>
    </source>
</evidence>
<evidence type="ECO:0000256" key="1">
    <source>
        <dbReference type="ARBA" id="ARBA00001946"/>
    </source>
</evidence>
<dbReference type="PANTHER" id="PTHR48090">
    <property type="entry name" value="UNDECAPRENYL-PHOSPHATE 4-DEOXY-4-FORMAMIDO-L-ARABINOSE TRANSFERASE-RELATED"/>
    <property type="match status" value="1"/>
</dbReference>
<sequence>MHPTISLIIPAYNEQATIQRTLLSLCSCEQLQQLQTELLVVNDGSEDDTEQLALPFADRVLSLPQNRGKGEALQAGVEAANGAFLVFLDADLQESARHAYQLLKPVLEQEADLSIAKLPPARRKGGLGLVRKLASHGIWRLSGYRSTAPLSGQRAMTRQVMERIRTFSPGFGIEVGFTIDAARDGFRITEVEVPFHHRESGRDWSGVLHRGKQFVAVGRTLWSKR</sequence>
<comment type="similarity">
    <text evidence="2">Belongs to the glycosyltransferase 2 family.</text>
</comment>
<dbReference type="Pfam" id="PF00535">
    <property type="entry name" value="Glycos_transf_2"/>
    <property type="match status" value="1"/>
</dbReference>
<dbReference type="CDD" id="cd04179">
    <property type="entry name" value="DPM_DPG-synthase_like"/>
    <property type="match status" value="1"/>
</dbReference>
<evidence type="ECO:0000256" key="4">
    <source>
        <dbReference type="ARBA" id="ARBA00022679"/>
    </source>
</evidence>
<accession>A0ABW5RDZ0</accession>
<keyword evidence="3" id="KW-0328">Glycosyltransferase</keyword>
<evidence type="ECO:0000259" key="10">
    <source>
        <dbReference type="Pfam" id="PF00535"/>
    </source>
</evidence>
<evidence type="ECO:0000256" key="6">
    <source>
        <dbReference type="ARBA" id="ARBA00039022"/>
    </source>
</evidence>
<reference evidence="12" key="1">
    <citation type="journal article" date="2019" name="Int. J. Syst. Evol. Microbiol.">
        <title>The Global Catalogue of Microorganisms (GCM) 10K type strain sequencing project: providing services to taxonomists for standard genome sequencing and annotation.</title>
        <authorList>
            <consortium name="The Broad Institute Genomics Platform"/>
            <consortium name="The Broad Institute Genome Sequencing Center for Infectious Disease"/>
            <person name="Wu L."/>
            <person name="Ma J."/>
        </authorList>
    </citation>
    <scope>NUCLEOTIDE SEQUENCE [LARGE SCALE GENOMIC DNA]</scope>
    <source>
        <strain evidence="12">KCTC 33676</strain>
    </source>
</reference>
<keyword evidence="4" id="KW-0808">Transferase</keyword>
<evidence type="ECO:0000256" key="5">
    <source>
        <dbReference type="ARBA" id="ARBA00022842"/>
    </source>
</evidence>
<protein>
    <recommendedName>
        <fullName evidence="7">Glucosyl-3-phosphoglycerate synthase</fullName>
        <ecNumber evidence="6">2.4.1.266</ecNumber>
    </recommendedName>
</protein>
<evidence type="ECO:0000256" key="2">
    <source>
        <dbReference type="ARBA" id="ARBA00006739"/>
    </source>
</evidence>
<dbReference type="EC" id="2.4.1.266" evidence="6"/>
<comment type="caution">
    <text evidence="11">The sequence shown here is derived from an EMBL/GenBank/DDBJ whole genome shotgun (WGS) entry which is preliminary data.</text>
</comment>
<dbReference type="Proteomes" id="UP001597497">
    <property type="component" value="Unassembled WGS sequence"/>
</dbReference>
<dbReference type="RefSeq" id="WP_379930372.1">
    <property type="nucleotide sequence ID" value="NZ_JBHUMM010000043.1"/>
</dbReference>
<dbReference type="InterPro" id="IPR029044">
    <property type="entry name" value="Nucleotide-diphossugar_trans"/>
</dbReference>
<organism evidence="11 12">
    <name type="scientific">Marinicrinis sediminis</name>
    <dbReference type="NCBI Taxonomy" id="1652465"/>
    <lineage>
        <taxon>Bacteria</taxon>
        <taxon>Bacillati</taxon>
        <taxon>Bacillota</taxon>
        <taxon>Bacilli</taxon>
        <taxon>Bacillales</taxon>
        <taxon>Paenibacillaceae</taxon>
    </lineage>
</organism>
<name>A0ABW5RDZ0_9BACL</name>
<dbReference type="PANTHER" id="PTHR48090:SF10">
    <property type="entry name" value="GLUCOSYL-3-PHOSPHOGLYCERATE SYNTHASE"/>
    <property type="match status" value="1"/>
</dbReference>
<evidence type="ECO:0000256" key="9">
    <source>
        <dbReference type="ARBA" id="ARBA00048997"/>
    </source>
</evidence>
<gene>
    <name evidence="11" type="ORF">ACFSUC_14675</name>
</gene>
<dbReference type="Gene3D" id="3.90.550.10">
    <property type="entry name" value="Spore Coat Polysaccharide Biosynthesis Protein SpsA, Chain A"/>
    <property type="match status" value="1"/>
</dbReference>
<keyword evidence="12" id="KW-1185">Reference proteome</keyword>
<evidence type="ECO:0000256" key="7">
    <source>
        <dbReference type="ARBA" id="ARBA00040894"/>
    </source>
</evidence>